<sequence>MSLPAETDRGYLRHLGKLYSALFALLVPPLLAVAPSSELSSWRHRHEGFFPSSPCVISDSLLLAVFAFDFNLLWFDWGSETSLRKNLDEDTLMRSCGMVVGFYASCFLIDSQSSTATTLRWCFALNRKLADEIAASGSIPKQSGHYCFFYLVMALLFLLSLFRSYLFGEDINMSISHAADSIGLKEIPRYEVKIIEEDD</sequence>
<feature type="transmembrane region" description="Helical" evidence="1">
    <location>
        <begin position="18"/>
        <end position="36"/>
    </location>
</feature>
<proteinExistence type="predicted"/>
<feature type="transmembrane region" description="Helical" evidence="1">
    <location>
        <begin position="56"/>
        <end position="75"/>
    </location>
</feature>
<comment type="caution">
    <text evidence="2">The sequence shown here is derived from an EMBL/GenBank/DDBJ whole genome shotgun (WGS) entry which is preliminary data.</text>
</comment>
<keyword evidence="1" id="KW-0812">Transmembrane</keyword>
<keyword evidence="3" id="KW-1185">Reference proteome</keyword>
<organism evidence="2 3">
    <name type="scientific">Arachis hypogaea</name>
    <name type="common">Peanut</name>
    <dbReference type="NCBI Taxonomy" id="3818"/>
    <lineage>
        <taxon>Eukaryota</taxon>
        <taxon>Viridiplantae</taxon>
        <taxon>Streptophyta</taxon>
        <taxon>Embryophyta</taxon>
        <taxon>Tracheophyta</taxon>
        <taxon>Spermatophyta</taxon>
        <taxon>Magnoliopsida</taxon>
        <taxon>eudicotyledons</taxon>
        <taxon>Gunneridae</taxon>
        <taxon>Pentapetalae</taxon>
        <taxon>rosids</taxon>
        <taxon>fabids</taxon>
        <taxon>Fabales</taxon>
        <taxon>Fabaceae</taxon>
        <taxon>Papilionoideae</taxon>
        <taxon>50 kb inversion clade</taxon>
        <taxon>dalbergioids sensu lato</taxon>
        <taxon>Dalbergieae</taxon>
        <taxon>Pterocarpus clade</taxon>
        <taxon>Arachis</taxon>
    </lineage>
</organism>
<name>A0A444Y3W6_ARAHY</name>
<protein>
    <submittedName>
        <fullName evidence="2">Uncharacterized protein</fullName>
    </submittedName>
</protein>
<dbReference type="Proteomes" id="UP000289738">
    <property type="component" value="Chromosome B08"/>
</dbReference>
<evidence type="ECO:0000313" key="2">
    <source>
        <dbReference type="EMBL" id="RYQ96651.1"/>
    </source>
</evidence>
<accession>A0A444Y3W6</accession>
<dbReference type="AlphaFoldDB" id="A0A444Y3W6"/>
<keyword evidence="1" id="KW-1133">Transmembrane helix</keyword>
<dbReference type="EMBL" id="SDMP01000018">
    <property type="protein sequence ID" value="RYQ96651.1"/>
    <property type="molecule type" value="Genomic_DNA"/>
</dbReference>
<evidence type="ECO:0000256" key="1">
    <source>
        <dbReference type="SAM" id="Phobius"/>
    </source>
</evidence>
<reference evidence="2 3" key="1">
    <citation type="submission" date="2019-01" db="EMBL/GenBank/DDBJ databases">
        <title>Sequencing of cultivated peanut Arachis hypogaea provides insights into genome evolution and oil improvement.</title>
        <authorList>
            <person name="Chen X."/>
        </authorList>
    </citation>
    <scope>NUCLEOTIDE SEQUENCE [LARGE SCALE GENOMIC DNA]</scope>
    <source>
        <strain evidence="3">cv. Fuhuasheng</strain>
        <tissue evidence="2">Leaves</tissue>
    </source>
</reference>
<gene>
    <name evidence="2" type="ORF">Ahy_B08g092491</name>
</gene>
<feature type="transmembrane region" description="Helical" evidence="1">
    <location>
        <begin position="147"/>
        <end position="166"/>
    </location>
</feature>
<keyword evidence="1" id="KW-0472">Membrane</keyword>
<evidence type="ECO:0000313" key="3">
    <source>
        <dbReference type="Proteomes" id="UP000289738"/>
    </source>
</evidence>